<proteinExistence type="predicted"/>
<gene>
    <name evidence="3" type="ORF">BDV96DRAFT_303752</name>
</gene>
<feature type="compositionally biased region" description="Basic and acidic residues" evidence="1">
    <location>
        <begin position="32"/>
        <end position="46"/>
    </location>
</feature>
<protein>
    <recommendedName>
        <fullName evidence="2">DUF6594 domain-containing protein</fullName>
    </recommendedName>
</protein>
<evidence type="ECO:0000259" key="2">
    <source>
        <dbReference type="Pfam" id="PF20237"/>
    </source>
</evidence>
<feature type="region of interest" description="Disordered" evidence="1">
    <location>
        <begin position="1"/>
        <end position="64"/>
    </location>
</feature>
<dbReference type="PANTHER" id="PTHR34502:SF3">
    <property type="entry name" value="DUF6594 DOMAIN-CONTAINING PROTEIN"/>
    <property type="match status" value="1"/>
</dbReference>
<dbReference type="PANTHER" id="PTHR34502">
    <property type="entry name" value="DUF6594 DOMAIN-CONTAINING PROTEIN-RELATED"/>
    <property type="match status" value="1"/>
</dbReference>
<accession>A0A6A5YJC6</accession>
<organism evidence="3 4">
    <name type="scientific">Lophiotrema nucula</name>
    <dbReference type="NCBI Taxonomy" id="690887"/>
    <lineage>
        <taxon>Eukaryota</taxon>
        <taxon>Fungi</taxon>
        <taxon>Dikarya</taxon>
        <taxon>Ascomycota</taxon>
        <taxon>Pezizomycotina</taxon>
        <taxon>Dothideomycetes</taxon>
        <taxon>Pleosporomycetidae</taxon>
        <taxon>Pleosporales</taxon>
        <taxon>Lophiotremataceae</taxon>
        <taxon>Lophiotrema</taxon>
    </lineage>
</organism>
<evidence type="ECO:0000313" key="4">
    <source>
        <dbReference type="Proteomes" id="UP000799770"/>
    </source>
</evidence>
<dbReference type="Proteomes" id="UP000799770">
    <property type="component" value="Unassembled WGS sequence"/>
</dbReference>
<dbReference type="InterPro" id="IPR046529">
    <property type="entry name" value="DUF6594"/>
</dbReference>
<evidence type="ECO:0000313" key="3">
    <source>
        <dbReference type="EMBL" id="KAF2107292.1"/>
    </source>
</evidence>
<dbReference type="OrthoDB" id="3533814at2759"/>
<dbReference type="EMBL" id="ML977355">
    <property type="protein sequence ID" value="KAF2107292.1"/>
    <property type="molecule type" value="Genomic_DNA"/>
</dbReference>
<sequence length="279" mass="31668">MHAIRRQAHRAACRNEDGSSSNFNPFARRRARETPSKTENDSRDLSEATVATSNTEDNTGVERDQEVGAPLQAKQEDMPQGNVVNMGPDNTEQTVTTKSLDSYPKGYPNLVAFQSSEPSFSIYRSFSYLHSRVLLHMQDELVELEKELASLDKEAGAFAGPGHIGVNSASRRGVLEQTNDTYQASRRRLLEQMKDKLVDYDENLRQARELALMSERRSAAQNDTFTRWFRSGRSKLLPREDQQHGVPNRAIRTFQQFSSYGIPLYIHNLGRRSSLMAQR</sequence>
<reference evidence="3" key="1">
    <citation type="journal article" date="2020" name="Stud. Mycol.">
        <title>101 Dothideomycetes genomes: a test case for predicting lifestyles and emergence of pathogens.</title>
        <authorList>
            <person name="Haridas S."/>
            <person name="Albert R."/>
            <person name="Binder M."/>
            <person name="Bloem J."/>
            <person name="Labutti K."/>
            <person name="Salamov A."/>
            <person name="Andreopoulos B."/>
            <person name="Baker S."/>
            <person name="Barry K."/>
            <person name="Bills G."/>
            <person name="Bluhm B."/>
            <person name="Cannon C."/>
            <person name="Castanera R."/>
            <person name="Culley D."/>
            <person name="Daum C."/>
            <person name="Ezra D."/>
            <person name="Gonzalez J."/>
            <person name="Henrissat B."/>
            <person name="Kuo A."/>
            <person name="Liang C."/>
            <person name="Lipzen A."/>
            <person name="Lutzoni F."/>
            <person name="Magnuson J."/>
            <person name="Mondo S."/>
            <person name="Nolan M."/>
            <person name="Ohm R."/>
            <person name="Pangilinan J."/>
            <person name="Park H.-J."/>
            <person name="Ramirez L."/>
            <person name="Alfaro M."/>
            <person name="Sun H."/>
            <person name="Tritt A."/>
            <person name="Yoshinaga Y."/>
            <person name="Zwiers L.-H."/>
            <person name="Turgeon B."/>
            <person name="Goodwin S."/>
            <person name="Spatafora J."/>
            <person name="Crous P."/>
            <person name="Grigoriev I."/>
        </authorList>
    </citation>
    <scope>NUCLEOTIDE SEQUENCE</scope>
    <source>
        <strain evidence="3">CBS 627.86</strain>
    </source>
</reference>
<keyword evidence="4" id="KW-1185">Reference proteome</keyword>
<feature type="compositionally biased region" description="Polar residues" evidence="1">
    <location>
        <begin position="49"/>
        <end position="58"/>
    </location>
</feature>
<feature type="domain" description="DUF6594" evidence="2">
    <location>
        <begin position="107"/>
        <end position="240"/>
    </location>
</feature>
<dbReference type="Pfam" id="PF20237">
    <property type="entry name" value="DUF6594"/>
    <property type="match status" value="1"/>
</dbReference>
<evidence type="ECO:0000256" key="1">
    <source>
        <dbReference type="SAM" id="MobiDB-lite"/>
    </source>
</evidence>
<dbReference type="AlphaFoldDB" id="A0A6A5YJC6"/>
<name>A0A6A5YJC6_9PLEO</name>
<feature type="compositionally biased region" description="Basic residues" evidence="1">
    <location>
        <begin position="1"/>
        <end position="12"/>
    </location>
</feature>